<name>X1H0B8_9ZZZZ</name>
<dbReference type="EMBL" id="BARU01029038">
    <property type="protein sequence ID" value="GAH62867.1"/>
    <property type="molecule type" value="Genomic_DNA"/>
</dbReference>
<dbReference type="AlphaFoldDB" id="X1H0B8"/>
<reference evidence="1" key="1">
    <citation type="journal article" date="2014" name="Front. Microbiol.">
        <title>High frequency of phylogenetically diverse reductive dehalogenase-homologous genes in deep subseafloor sedimentary metagenomes.</title>
        <authorList>
            <person name="Kawai M."/>
            <person name="Futagami T."/>
            <person name="Toyoda A."/>
            <person name="Takaki Y."/>
            <person name="Nishi S."/>
            <person name="Hori S."/>
            <person name="Arai W."/>
            <person name="Tsubouchi T."/>
            <person name="Morono Y."/>
            <person name="Uchiyama I."/>
            <person name="Ito T."/>
            <person name="Fujiyama A."/>
            <person name="Inagaki F."/>
            <person name="Takami H."/>
        </authorList>
    </citation>
    <scope>NUCLEOTIDE SEQUENCE</scope>
    <source>
        <strain evidence="1">Expedition CK06-06</strain>
    </source>
</reference>
<gene>
    <name evidence="1" type="ORF">S03H2_46267</name>
</gene>
<comment type="caution">
    <text evidence="1">The sequence shown here is derived from an EMBL/GenBank/DDBJ whole genome shotgun (WGS) entry which is preliminary data.</text>
</comment>
<evidence type="ECO:0000313" key="1">
    <source>
        <dbReference type="EMBL" id="GAH62867.1"/>
    </source>
</evidence>
<protein>
    <submittedName>
        <fullName evidence="1">Uncharacterized protein</fullName>
    </submittedName>
</protein>
<accession>X1H0B8</accession>
<sequence length="124" mass="14758">MNDEKLDKIIELLEEILKWTRFEGNQRVKEVLLDELDTDVKKIAYELSDRRSSSKIARVIDVTDQTIRNWWKKWAKRGLTEVHPDYKMRFRKVFPLRDFGIEVPEIKKGEKIVEPTANAKNAEE</sequence>
<organism evidence="1">
    <name type="scientific">marine sediment metagenome</name>
    <dbReference type="NCBI Taxonomy" id="412755"/>
    <lineage>
        <taxon>unclassified sequences</taxon>
        <taxon>metagenomes</taxon>
        <taxon>ecological metagenomes</taxon>
    </lineage>
</organism>
<proteinExistence type="predicted"/>